<dbReference type="RefSeq" id="WP_135209481.1">
    <property type="nucleotide sequence ID" value="NZ_SPVF01000269.1"/>
</dbReference>
<dbReference type="Proteomes" id="UP000298438">
    <property type="component" value="Unassembled WGS sequence"/>
</dbReference>
<dbReference type="PROSITE" id="PS51186">
    <property type="entry name" value="GNAT"/>
    <property type="match status" value="1"/>
</dbReference>
<keyword evidence="5" id="KW-1185">Reference proteome</keyword>
<sequence length="163" mass="17044">MHIAAADPDSAAARALIAELSAAVARITGDAGTSHFDASDVRGPRAVFLIARVDASASPDARDGSGPDAADGMPVACGAFRPLDAHTAEIKRMYARPGSRAGAALLATLEAHARTLGYTRTALSTRRINERAVAFYQRHGYAEIPPYGPYADRPQSICLGKAL</sequence>
<evidence type="ECO:0000256" key="1">
    <source>
        <dbReference type="ARBA" id="ARBA00022679"/>
    </source>
</evidence>
<dbReference type="PANTHER" id="PTHR43877">
    <property type="entry name" value="AMINOALKYLPHOSPHONATE N-ACETYLTRANSFERASE-RELATED-RELATED"/>
    <property type="match status" value="1"/>
</dbReference>
<dbReference type="EMBL" id="SPVF01000269">
    <property type="protein sequence ID" value="TFW10814.1"/>
    <property type="molecule type" value="Genomic_DNA"/>
</dbReference>
<evidence type="ECO:0000313" key="5">
    <source>
        <dbReference type="Proteomes" id="UP000298438"/>
    </source>
</evidence>
<dbReference type="OrthoDB" id="9803233at2"/>
<comment type="caution">
    <text evidence="4">The sequence shown here is derived from an EMBL/GenBank/DDBJ whole genome shotgun (WGS) entry which is preliminary data.</text>
</comment>
<organism evidence="4 5">
    <name type="scientific">Zemynaea arenosa</name>
    <dbReference type="NCBI Taxonomy" id="2561931"/>
    <lineage>
        <taxon>Bacteria</taxon>
        <taxon>Pseudomonadati</taxon>
        <taxon>Pseudomonadota</taxon>
        <taxon>Betaproteobacteria</taxon>
        <taxon>Burkholderiales</taxon>
        <taxon>Oxalobacteraceae</taxon>
        <taxon>Telluria group</taxon>
        <taxon>Zemynaea</taxon>
    </lineage>
</organism>
<feature type="domain" description="N-acetyltransferase" evidence="3">
    <location>
        <begin position="71"/>
        <end position="163"/>
    </location>
</feature>
<gene>
    <name evidence="4" type="ORF">E4L96_22580</name>
</gene>
<evidence type="ECO:0000313" key="4">
    <source>
        <dbReference type="EMBL" id="TFW10814.1"/>
    </source>
</evidence>
<name>A0A4Y9RP64_9BURK</name>
<dbReference type="Gene3D" id="3.40.630.30">
    <property type="match status" value="1"/>
</dbReference>
<dbReference type="AlphaFoldDB" id="A0A4Y9RP64"/>
<keyword evidence="2" id="KW-0012">Acyltransferase</keyword>
<accession>A0A4Y9RP64</accession>
<dbReference type="InterPro" id="IPR000182">
    <property type="entry name" value="GNAT_dom"/>
</dbReference>
<reference evidence="4 5" key="1">
    <citation type="submission" date="2019-03" db="EMBL/GenBank/DDBJ databases">
        <title>Draft Genome Sequence of Massilia arenosa sp. nov., a Novel Massilia Species Isolated from a Sandy-loam Maize Soil.</title>
        <authorList>
            <person name="Raths R."/>
            <person name="Peta V."/>
            <person name="Bucking H."/>
        </authorList>
    </citation>
    <scope>NUCLEOTIDE SEQUENCE [LARGE SCALE GENOMIC DNA]</scope>
    <source>
        <strain evidence="4 5">MC02</strain>
    </source>
</reference>
<dbReference type="InterPro" id="IPR016181">
    <property type="entry name" value="Acyl_CoA_acyltransferase"/>
</dbReference>
<protein>
    <submittedName>
        <fullName evidence="4">GNAT family N-acetyltransferase</fullName>
    </submittedName>
</protein>
<dbReference type="Pfam" id="PF00583">
    <property type="entry name" value="Acetyltransf_1"/>
    <property type="match status" value="1"/>
</dbReference>
<dbReference type="InterPro" id="IPR050832">
    <property type="entry name" value="Bact_Acetyltransf"/>
</dbReference>
<dbReference type="CDD" id="cd04301">
    <property type="entry name" value="NAT_SF"/>
    <property type="match status" value="1"/>
</dbReference>
<proteinExistence type="predicted"/>
<dbReference type="GO" id="GO:0016747">
    <property type="term" value="F:acyltransferase activity, transferring groups other than amino-acyl groups"/>
    <property type="evidence" value="ECO:0007669"/>
    <property type="project" value="InterPro"/>
</dbReference>
<dbReference type="SUPFAM" id="SSF55729">
    <property type="entry name" value="Acyl-CoA N-acyltransferases (Nat)"/>
    <property type="match status" value="1"/>
</dbReference>
<evidence type="ECO:0000259" key="3">
    <source>
        <dbReference type="PROSITE" id="PS51186"/>
    </source>
</evidence>
<evidence type="ECO:0000256" key="2">
    <source>
        <dbReference type="ARBA" id="ARBA00023315"/>
    </source>
</evidence>
<keyword evidence="1 4" id="KW-0808">Transferase</keyword>
<dbReference type="PANTHER" id="PTHR43877:SF2">
    <property type="entry name" value="AMINOALKYLPHOSPHONATE N-ACETYLTRANSFERASE-RELATED"/>
    <property type="match status" value="1"/>
</dbReference>